<proteinExistence type="predicted"/>
<organism evidence="1">
    <name type="scientific">Mytilinidion resinicola</name>
    <dbReference type="NCBI Taxonomy" id="574789"/>
    <lineage>
        <taxon>Eukaryota</taxon>
        <taxon>Fungi</taxon>
        <taxon>Dikarya</taxon>
        <taxon>Ascomycota</taxon>
        <taxon>Pezizomycotina</taxon>
        <taxon>Dothideomycetes</taxon>
        <taxon>Pleosporomycetidae</taxon>
        <taxon>Mytilinidiales</taxon>
        <taxon>Mytilinidiaceae</taxon>
        <taxon>Mytilinidion</taxon>
    </lineage>
</organism>
<reference evidence="1 3" key="1">
    <citation type="journal article" date="2020" name="Stud. Mycol.">
        <title>101 Dothideomycetes genomes: a test case for predicting lifestyles and emergence of pathogens.</title>
        <authorList>
            <person name="Haridas S."/>
            <person name="Albert R."/>
            <person name="Binder M."/>
            <person name="Bloem J."/>
            <person name="Labutti K."/>
            <person name="Salamov A."/>
            <person name="Andreopoulos B."/>
            <person name="Baker S."/>
            <person name="Barry K."/>
            <person name="Bills G."/>
            <person name="Bluhm B."/>
            <person name="Cannon C."/>
            <person name="Castanera R."/>
            <person name="Culley D."/>
            <person name="Daum C."/>
            <person name="Ezra D."/>
            <person name="Gonzalez J."/>
            <person name="Henrissat B."/>
            <person name="Kuo A."/>
            <person name="Liang C."/>
            <person name="Lipzen A."/>
            <person name="Lutzoni F."/>
            <person name="Magnuson J."/>
            <person name="Mondo S."/>
            <person name="Nolan M."/>
            <person name="Ohm R."/>
            <person name="Pangilinan J."/>
            <person name="Park H.-J."/>
            <person name="Ramirez L."/>
            <person name="Alfaro M."/>
            <person name="Sun H."/>
            <person name="Tritt A."/>
            <person name="Yoshinaga Y."/>
            <person name="Zwiers L.-H."/>
            <person name="Turgeon B."/>
            <person name="Goodwin S."/>
            <person name="Spatafora J."/>
            <person name="Crous P."/>
            <person name="Grigoriev I."/>
        </authorList>
    </citation>
    <scope>NUCLEOTIDE SEQUENCE</scope>
    <source>
        <strain evidence="1 3">CBS 304.34</strain>
    </source>
</reference>
<dbReference type="Proteomes" id="UP000504636">
    <property type="component" value="Unplaced"/>
</dbReference>
<evidence type="ECO:0000313" key="1">
    <source>
        <dbReference type="EMBL" id="KAF2809081.1"/>
    </source>
</evidence>
<dbReference type="EMBL" id="MU003702">
    <property type="protein sequence ID" value="KAF2809081.1"/>
    <property type="molecule type" value="Genomic_DNA"/>
</dbReference>
<dbReference type="RefSeq" id="XP_033576045.1">
    <property type="nucleotide sequence ID" value="XM_033720173.1"/>
</dbReference>
<accession>A0A6A6YJU3</accession>
<evidence type="ECO:0000313" key="3">
    <source>
        <dbReference type="RefSeq" id="XP_033576045.1"/>
    </source>
</evidence>
<reference evidence="3" key="3">
    <citation type="submission" date="2025-04" db="UniProtKB">
        <authorList>
            <consortium name="RefSeq"/>
        </authorList>
    </citation>
    <scope>IDENTIFICATION</scope>
    <source>
        <strain evidence="3">CBS 304.34</strain>
    </source>
</reference>
<dbReference type="AlphaFoldDB" id="A0A6A6YJU3"/>
<dbReference type="GeneID" id="54461066"/>
<sequence>MHPLKPPLEPPQLASPFTYCSLSPRLRLQHVKQQHPWFLIQCQTRSLTTLLEMLCLGDQDFPLDLLNKLRDFLTWLDTTNSPHLQRNLTTVESRFYKVPLPFRQQFAELVWAVEASNGQTSISIVNDLYWSMSSLWDTTASQSSAVNIATARYAGIHPSIREAFATFLGGMVDVHGRDGRKFIPPEGDPESHLCIIGSYCPDYTAATGDMEYACAPGSLSTDLVGAKLG</sequence>
<gene>
    <name evidence="1 3" type="ORF">BDZ99DRAFT_463900</name>
</gene>
<keyword evidence="2" id="KW-1185">Reference proteome</keyword>
<evidence type="ECO:0000313" key="2">
    <source>
        <dbReference type="Proteomes" id="UP000504636"/>
    </source>
</evidence>
<reference evidence="3" key="2">
    <citation type="submission" date="2020-04" db="EMBL/GenBank/DDBJ databases">
        <authorList>
            <consortium name="NCBI Genome Project"/>
        </authorList>
    </citation>
    <scope>NUCLEOTIDE SEQUENCE</scope>
    <source>
        <strain evidence="3">CBS 304.34</strain>
    </source>
</reference>
<protein>
    <submittedName>
        <fullName evidence="1 3">Uncharacterized protein</fullName>
    </submittedName>
</protein>
<name>A0A6A6YJU3_9PEZI</name>